<keyword evidence="1" id="KW-0732">Signal</keyword>
<proteinExistence type="predicted"/>
<gene>
    <name evidence="2" type="ORF">B840_06900</name>
</gene>
<evidence type="ECO:0000313" key="3">
    <source>
        <dbReference type="Proteomes" id="UP000031928"/>
    </source>
</evidence>
<evidence type="ECO:0000256" key="1">
    <source>
        <dbReference type="SAM" id="SignalP"/>
    </source>
</evidence>
<sequence>MPRFLRSTPFALAAVIAASAGGLYAAATLGVRDADSPHTFGVRPGGAAGTAQAAHAAAATPSPVAEKTDPVNTALAAAPMNSVQAGSGPELSPAPDAWSRGSAQFELFRTWEGESTLWRGSRPQIILGPEGNWFPAGQPGCGEGAYVISFRGTEGDVLAAQLRDSTGALTRSGDESGRAEGWMLIDDCHLPYVQLAGAPGGPASAEVGYTVHEYHRASS</sequence>
<dbReference type="EMBL" id="CP007790">
    <property type="protein sequence ID" value="AJK68985.1"/>
    <property type="molecule type" value="Genomic_DNA"/>
</dbReference>
<dbReference type="HOGENOM" id="CLU_1259665_0_0_11"/>
<feature type="signal peptide" evidence="1">
    <location>
        <begin position="1"/>
        <end position="25"/>
    </location>
</feature>
<keyword evidence="3" id="KW-1185">Reference proteome</keyword>
<dbReference type="RefSeq" id="WP_042621529.1">
    <property type="nucleotide sequence ID" value="NZ_CP007790.1"/>
</dbReference>
<organism evidence="2 3">
    <name type="scientific">Corynebacterium marinum DSM 44953</name>
    <dbReference type="NCBI Taxonomy" id="1224162"/>
    <lineage>
        <taxon>Bacteria</taxon>
        <taxon>Bacillati</taxon>
        <taxon>Actinomycetota</taxon>
        <taxon>Actinomycetes</taxon>
        <taxon>Mycobacteriales</taxon>
        <taxon>Corynebacteriaceae</taxon>
        <taxon>Corynebacterium</taxon>
    </lineage>
</organism>
<evidence type="ECO:0000313" key="2">
    <source>
        <dbReference type="EMBL" id="AJK68985.1"/>
    </source>
</evidence>
<reference evidence="2 3" key="1">
    <citation type="submission" date="2014-05" db="EMBL/GenBank/DDBJ databases">
        <title>Complete genome sequence of Corynebacterium marinum DSM 44953.</title>
        <authorList>
            <person name="Schaffert L."/>
            <person name="Albersmeier A."/>
            <person name="Kalinowski J."/>
            <person name="Ruckert C."/>
        </authorList>
    </citation>
    <scope>NUCLEOTIDE SEQUENCE [LARGE SCALE GENOMIC DNA]</scope>
    <source>
        <strain evidence="2 3">DSM 44953</strain>
    </source>
</reference>
<dbReference type="OrthoDB" id="4412770at2"/>
<dbReference type="Proteomes" id="UP000031928">
    <property type="component" value="Chromosome"/>
</dbReference>
<dbReference type="STRING" id="1224162.B840_06900"/>
<feature type="chain" id="PRO_5039448737" evidence="1">
    <location>
        <begin position="26"/>
        <end position="219"/>
    </location>
</feature>
<protein>
    <submittedName>
        <fullName evidence="2">Putative secreted protein</fullName>
    </submittedName>
</protein>
<dbReference type="KEGG" id="cmq:B840_06900"/>
<accession>A0A0B6TTS0</accession>
<name>A0A0B6TTS0_9CORY</name>
<dbReference type="AlphaFoldDB" id="A0A0B6TTS0"/>